<dbReference type="Proteomes" id="UP000628448">
    <property type="component" value="Unassembled WGS sequence"/>
</dbReference>
<dbReference type="PANTHER" id="PTHR37423:SF2">
    <property type="entry name" value="MEMBRANE-BOUND LYTIC MUREIN TRANSGLYCOSYLASE C"/>
    <property type="match status" value="1"/>
</dbReference>
<dbReference type="PANTHER" id="PTHR37423">
    <property type="entry name" value="SOLUBLE LYTIC MUREIN TRANSGLYCOSYLASE-RELATED"/>
    <property type="match status" value="1"/>
</dbReference>
<proteinExistence type="inferred from homology"/>
<name>A0A931E0J3_9BACT</name>
<evidence type="ECO:0000259" key="3">
    <source>
        <dbReference type="Pfam" id="PF01464"/>
    </source>
</evidence>
<dbReference type="Gene3D" id="1.10.530.10">
    <property type="match status" value="1"/>
</dbReference>
<evidence type="ECO:0000256" key="2">
    <source>
        <dbReference type="SAM" id="SignalP"/>
    </source>
</evidence>
<protein>
    <submittedName>
        <fullName evidence="4">Lytic transglycosylase domain-containing protein</fullName>
    </submittedName>
</protein>
<keyword evidence="5" id="KW-1185">Reference proteome</keyword>
<accession>A0A931E0J3</accession>
<feature type="chain" id="PRO_5037771314" evidence="2">
    <location>
        <begin position="37"/>
        <end position="361"/>
    </location>
</feature>
<dbReference type="Pfam" id="PF01464">
    <property type="entry name" value="SLT"/>
    <property type="match status" value="1"/>
</dbReference>
<evidence type="ECO:0000313" key="4">
    <source>
        <dbReference type="EMBL" id="MBG9375225.1"/>
    </source>
</evidence>
<evidence type="ECO:0000313" key="5">
    <source>
        <dbReference type="Proteomes" id="UP000628448"/>
    </source>
</evidence>
<organism evidence="4 5">
    <name type="scientific">Panacibacter microcysteis</name>
    <dbReference type="NCBI Taxonomy" id="2793269"/>
    <lineage>
        <taxon>Bacteria</taxon>
        <taxon>Pseudomonadati</taxon>
        <taxon>Bacteroidota</taxon>
        <taxon>Chitinophagia</taxon>
        <taxon>Chitinophagales</taxon>
        <taxon>Chitinophagaceae</taxon>
        <taxon>Panacibacter</taxon>
    </lineage>
</organism>
<comment type="similarity">
    <text evidence="1">Belongs to the transglycosylase Slt family.</text>
</comment>
<keyword evidence="2" id="KW-0732">Signal</keyword>
<dbReference type="RefSeq" id="WP_196989285.1">
    <property type="nucleotide sequence ID" value="NZ_JADWYR010000001.1"/>
</dbReference>
<gene>
    <name evidence="4" type="ORF">I5907_03215</name>
</gene>
<dbReference type="SUPFAM" id="SSF53955">
    <property type="entry name" value="Lysozyme-like"/>
    <property type="match status" value="1"/>
</dbReference>
<comment type="caution">
    <text evidence="4">The sequence shown here is derived from an EMBL/GenBank/DDBJ whole genome shotgun (WGS) entry which is preliminary data.</text>
</comment>
<feature type="signal peptide" evidence="2">
    <location>
        <begin position="1"/>
        <end position="36"/>
    </location>
</feature>
<dbReference type="InterPro" id="IPR023346">
    <property type="entry name" value="Lysozyme-like_dom_sf"/>
</dbReference>
<dbReference type="InterPro" id="IPR008258">
    <property type="entry name" value="Transglycosylase_SLT_dom_1"/>
</dbReference>
<reference evidence="4" key="1">
    <citation type="submission" date="2020-11" db="EMBL/GenBank/DDBJ databases">
        <title>Bacterial whole genome sequence for Panacibacter sp. DH6.</title>
        <authorList>
            <person name="Le V."/>
            <person name="Ko S."/>
            <person name="Ahn C.-Y."/>
            <person name="Oh H.-M."/>
        </authorList>
    </citation>
    <scope>NUCLEOTIDE SEQUENCE</scope>
    <source>
        <strain evidence="4">DH6</strain>
    </source>
</reference>
<feature type="domain" description="Transglycosylase SLT" evidence="3">
    <location>
        <begin position="112"/>
        <end position="216"/>
    </location>
</feature>
<dbReference type="AlphaFoldDB" id="A0A931E0J3"/>
<sequence>MQKGSYLQRLRKQLSFSCVIVAASLSLFSFSNKSLANGRNAYYGEGEKDSTKGFRSLLTKNINSSNTTVQFELNARMVPFVTEYVKKHGHGLEKMKTWGEPYFAIYERILSANNLPVELKYLSVVESNLKGGCVSYAGAVGPWQLMPDEARRFGLKVSRGYDERTNFYKSTEAAAKLLKELYEDYNDWLLVIAAYNCGKGGVNKAIAKAGSKNFYELQMFLPEETRGHVKKYIATHYFFEGAGGWTTLTAKETSEKKENLAFILSKADTGKNLNVPAYDITGKYNSVVTANMVLMSIDEFNELNPYFDKTLSEGKTYSLKLPKEKLELFKAKRQQILYESVQLLLSNTTAQPVSSVNAVNN</sequence>
<dbReference type="CDD" id="cd16894">
    <property type="entry name" value="MltD-like"/>
    <property type="match status" value="1"/>
</dbReference>
<dbReference type="EMBL" id="JADWYR010000001">
    <property type="protein sequence ID" value="MBG9375225.1"/>
    <property type="molecule type" value="Genomic_DNA"/>
</dbReference>
<evidence type="ECO:0000256" key="1">
    <source>
        <dbReference type="ARBA" id="ARBA00007734"/>
    </source>
</evidence>